<feature type="region of interest" description="Disordered" evidence="1">
    <location>
        <begin position="185"/>
        <end position="223"/>
    </location>
</feature>
<accession>A0A8H3ITU5</accession>
<dbReference type="Proteomes" id="UP000664203">
    <property type="component" value="Unassembled WGS sequence"/>
</dbReference>
<organism evidence="3 4">
    <name type="scientific">Alectoria fallacina</name>
    <dbReference type="NCBI Taxonomy" id="1903189"/>
    <lineage>
        <taxon>Eukaryota</taxon>
        <taxon>Fungi</taxon>
        <taxon>Dikarya</taxon>
        <taxon>Ascomycota</taxon>
        <taxon>Pezizomycotina</taxon>
        <taxon>Lecanoromycetes</taxon>
        <taxon>OSLEUM clade</taxon>
        <taxon>Lecanoromycetidae</taxon>
        <taxon>Lecanorales</taxon>
        <taxon>Lecanorineae</taxon>
        <taxon>Parmeliaceae</taxon>
        <taxon>Alectoria</taxon>
    </lineage>
</organism>
<dbReference type="Gene3D" id="3.40.630.30">
    <property type="match status" value="1"/>
</dbReference>
<evidence type="ECO:0000259" key="2">
    <source>
        <dbReference type="PROSITE" id="PS51186"/>
    </source>
</evidence>
<dbReference type="SUPFAM" id="SSF55729">
    <property type="entry name" value="Acyl-CoA N-acyltransferases (Nat)"/>
    <property type="match status" value="1"/>
</dbReference>
<dbReference type="OrthoDB" id="630895at2759"/>
<feature type="compositionally biased region" description="Acidic residues" evidence="1">
    <location>
        <begin position="189"/>
        <end position="208"/>
    </location>
</feature>
<protein>
    <recommendedName>
        <fullName evidence="2">N-acetyltransferase domain-containing protein</fullName>
    </recommendedName>
</protein>
<evidence type="ECO:0000256" key="1">
    <source>
        <dbReference type="SAM" id="MobiDB-lite"/>
    </source>
</evidence>
<sequence length="223" mass="24888">MTDTSPSNRPILTKRLILREARKFDLAALHNIYTNEEVMRYWSPPHGSLSRTESYLEGMVTSPTNGELGFVIVLPPSASMITSSTLPAITMMDEGIVIGHAGIWYADSNELVFMIGPEYWRQGYMTEVLAALIPIFREKGLKKIYADVNAANVGSMKLLMNCGFLPMGEKTIEVMVGKWHSLRMGLTEPDGEGEEEEEEEEEEEDVEFADQNSSGDMIGDKDV</sequence>
<dbReference type="InterPro" id="IPR016181">
    <property type="entry name" value="Acyl_CoA_acyltransferase"/>
</dbReference>
<dbReference type="InterPro" id="IPR051531">
    <property type="entry name" value="N-acetyltransferase"/>
</dbReference>
<dbReference type="EMBL" id="CAJPDR010000351">
    <property type="protein sequence ID" value="CAF9933280.1"/>
    <property type="molecule type" value="Genomic_DNA"/>
</dbReference>
<feature type="domain" description="N-acetyltransferase" evidence="2">
    <location>
        <begin position="16"/>
        <end position="189"/>
    </location>
</feature>
<dbReference type="PROSITE" id="PS51186">
    <property type="entry name" value="GNAT"/>
    <property type="match status" value="1"/>
</dbReference>
<dbReference type="CDD" id="cd04301">
    <property type="entry name" value="NAT_SF"/>
    <property type="match status" value="1"/>
</dbReference>
<keyword evidence="4" id="KW-1185">Reference proteome</keyword>
<dbReference type="InterPro" id="IPR000182">
    <property type="entry name" value="GNAT_dom"/>
</dbReference>
<evidence type="ECO:0000313" key="4">
    <source>
        <dbReference type="Proteomes" id="UP000664203"/>
    </source>
</evidence>
<comment type="caution">
    <text evidence="3">The sequence shown here is derived from an EMBL/GenBank/DDBJ whole genome shotgun (WGS) entry which is preliminary data.</text>
</comment>
<gene>
    <name evidence="3" type="ORF">ALECFALPRED_005546</name>
</gene>
<dbReference type="PANTHER" id="PTHR43792:SF1">
    <property type="entry name" value="N-ACETYLTRANSFERASE DOMAIN-CONTAINING PROTEIN"/>
    <property type="match status" value="1"/>
</dbReference>
<dbReference type="PANTHER" id="PTHR43792">
    <property type="entry name" value="GNAT FAMILY, PUTATIVE (AFU_ORTHOLOGUE AFUA_3G00765)-RELATED-RELATED"/>
    <property type="match status" value="1"/>
</dbReference>
<dbReference type="GO" id="GO:0016747">
    <property type="term" value="F:acyltransferase activity, transferring groups other than amino-acyl groups"/>
    <property type="evidence" value="ECO:0007669"/>
    <property type="project" value="InterPro"/>
</dbReference>
<reference evidence="3" key="1">
    <citation type="submission" date="2021-03" db="EMBL/GenBank/DDBJ databases">
        <authorList>
            <person name="Tagirdzhanova G."/>
        </authorList>
    </citation>
    <scope>NUCLEOTIDE SEQUENCE</scope>
</reference>
<proteinExistence type="predicted"/>
<dbReference type="AlphaFoldDB" id="A0A8H3ITU5"/>
<name>A0A8H3ITU5_9LECA</name>
<dbReference type="Pfam" id="PF13302">
    <property type="entry name" value="Acetyltransf_3"/>
    <property type="match status" value="1"/>
</dbReference>
<evidence type="ECO:0000313" key="3">
    <source>
        <dbReference type="EMBL" id="CAF9933280.1"/>
    </source>
</evidence>